<organism evidence="2 3">
    <name type="scientific">Ferroacidibacillus organovorans</name>
    <dbReference type="NCBI Taxonomy" id="1765683"/>
    <lineage>
        <taxon>Bacteria</taxon>
        <taxon>Bacillati</taxon>
        <taxon>Bacillota</taxon>
        <taxon>Bacilli</taxon>
        <taxon>Bacillales</taxon>
        <taxon>Alicyclobacillaceae</taxon>
        <taxon>Ferroacidibacillus</taxon>
    </lineage>
</organism>
<dbReference type="Pfam" id="PF13701">
    <property type="entry name" value="DDE_Tnp_1_4"/>
    <property type="match status" value="1"/>
</dbReference>
<accession>A0A853KE95</accession>
<dbReference type="InterPro" id="IPR025668">
    <property type="entry name" value="Tnp_DDE_dom"/>
</dbReference>
<reference evidence="2 3" key="1">
    <citation type="submission" date="2016-02" db="EMBL/GenBank/DDBJ databases">
        <title>Draft genome sequence of Acidibacillus ferrooxidans SLC66.</title>
        <authorList>
            <person name="Oliveira G."/>
            <person name="Nancucheo I."/>
            <person name="Dall'Agnol H."/>
            <person name="Johnson B."/>
            <person name="Oliveira R."/>
            <person name="Nunes G.L."/>
            <person name="Tzotzos G."/>
            <person name="Orellana S.C."/>
            <person name="Salim A.C."/>
            <person name="Araujo F.M."/>
        </authorList>
    </citation>
    <scope>NUCLEOTIDE SEQUENCE [LARGE SCALE GENOMIC DNA]</scope>
    <source>
        <strain evidence="2 3">SLC66</strain>
    </source>
</reference>
<feature type="domain" description="Transposase DDE" evidence="1">
    <location>
        <begin position="46"/>
        <end position="431"/>
    </location>
</feature>
<dbReference type="EMBL" id="LSUQ01000008">
    <property type="protein sequence ID" value="OAG94658.1"/>
    <property type="molecule type" value="Genomic_DNA"/>
</dbReference>
<name>A0A853KE95_9BACL</name>
<dbReference type="InterPro" id="IPR047960">
    <property type="entry name" value="Transpos_IS1380"/>
</dbReference>
<gene>
    <name evidence="2" type="ORF">AYW79_04455</name>
</gene>
<dbReference type="SUPFAM" id="SSF53098">
    <property type="entry name" value="Ribonuclease H-like"/>
    <property type="match status" value="1"/>
</dbReference>
<dbReference type="InterPro" id="IPR012337">
    <property type="entry name" value="RNaseH-like_sf"/>
</dbReference>
<proteinExistence type="predicted"/>
<evidence type="ECO:0000259" key="1">
    <source>
        <dbReference type="Pfam" id="PF13701"/>
    </source>
</evidence>
<comment type="caution">
    <text evidence="2">The sequence shown here is derived from an EMBL/GenBank/DDBJ whole genome shotgun (WGS) entry which is preliminary data.</text>
</comment>
<sequence length="435" mass="49033">MTTHSGLSLVGLLLDKTNLGSRLNQTTVPGVGTPDISNRDVAYSYLGLLCQGKSDFDHIEPFREDEFFFAALQIGTVPSSPTLRQRFDMAAPISDWKPIILEESANLLHDFGVSVSPVHLGRDKERSYVPLDIDVSPFDNSGTKKQGVSRTYKGHDGYAPIFAYLGHEGYGVHVNLREGSTHCQKGTAKFLAESIRYAKRITSLPLLLRMDAGNDSVDNLVVCRSEGTYADFIIKRNLRRESSDVWLLTAQRQGMCCESRPGKKIYRGSILSSMKGLSKPVRMVFEVIERTIDKNGQMLLVPEIEVDVYLTSLPDAASVVIDLYHAHGTMEQFHSELKTDLDVERLPSGKFDTNDLVLHFAVLAYNLLRMIGQESLKREDAPLKNTVQRRRIRTVIQNLITLAAKVTTHARRRYLRLGRRNPWFTVFRRLYLAFG</sequence>
<dbReference type="OrthoDB" id="9815173at2"/>
<dbReference type="AlphaFoldDB" id="A0A853KE95"/>
<evidence type="ECO:0000313" key="3">
    <source>
        <dbReference type="Proteomes" id="UP000077421"/>
    </source>
</evidence>
<dbReference type="NCBIfam" id="NF033539">
    <property type="entry name" value="transpos_IS1380"/>
    <property type="match status" value="1"/>
</dbReference>
<evidence type="ECO:0000313" key="2">
    <source>
        <dbReference type="EMBL" id="OAG94658.1"/>
    </source>
</evidence>
<dbReference type="Proteomes" id="UP000077421">
    <property type="component" value="Unassembled WGS sequence"/>
</dbReference>
<protein>
    <submittedName>
        <fullName evidence="2">Transposase</fullName>
    </submittedName>
</protein>